<proteinExistence type="predicted"/>
<protein>
    <submittedName>
        <fullName evidence="1">Uncharacterized protein</fullName>
    </submittedName>
</protein>
<dbReference type="EMBL" id="HACG01044236">
    <property type="protein sequence ID" value="CEK91101.1"/>
    <property type="molecule type" value="Transcribed_RNA"/>
</dbReference>
<gene>
    <name evidence="1" type="primary">ORF181022</name>
</gene>
<sequence length="51" mass="5984">ILNTLIECNLKEDIHLNQSTSTARLQEFGLKIEVVRQEQQNKLMSRLINPY</sequence>
<dbReference type="AlphaFoldDB" id="A0A0B7BFL4"/>
<feature type="non-terminal residue" evidence="1">
    <location>
        <position position="1"/>
    </location>
</feature>
<accession>A0A0B7BFL4</accession>
<evidence type="ECO:0000313" key="1">
    <source>
        <dbReference type="EMBL" id="CEK91101.1"/>
    </source>
</evidence>
<organism evidence="1">
    <name type="scientific">Arion vulgaris</name>
    <dbReference type="NCBI Taxonomy" id="1028688"/>
    <lineage>
        <taxon>Eukaryota</taxon>
        <taxon>Metazoa</taxon>
        <taxon>Spiralia</taxon>
        <taxon>Lophotrochozoa</taxon>
        <taxon>Mollusca</taxon>
        <taxon>Gastropoda</taxon>
        <taxon>Heterobranchia</taxon>
        <taxon>Euthyneura</taxon>
        <taxon>Panpulmonata</taxon>
        <taxon>Eupulmonata</taxon>
        <taxon>Stylommatophora</taxon>
        <taxon>Helicina</taxon>
        <taxon>Arionoidea</taxon>
        <taxon>Arionidae</taxon>
        <taxon>Arion</taxon>
    </lineage>
</organism>
<name>A0A0B7BFL4_9EUPU</name>
<reference evidence="1" key="1">
    <citation type="submission" date="2014-12" db="EMBL/GenBank/DDBJ databases">
        <title>Insight into the proteome of Arion vulgaris.</title>
        <authorList>
            <person name="Aradska J."/>
            <person name="Bulat T."/>
            <person name="Smidak R."/>
            <person name="Sarate P."/>
            <person name="Gangsoo J."/>
            <person name="Sialana F."/>
            <person name="Bilban M."/>
            <person name="Lubec G."/>
        </authorList>
    </citation>
    <scope>NUCLEOTIDE SEQUENCE</scope>
    <source>
        <tissue evidence="1">Skin</tissue>
    </source>
</reference>